<dbReference type="Gene3D" id="1.20.120.1630">
    <property type="match status" value="1"/>
</dbReference>
<keyword evidence="1" id="KW-0472">Membrane</keyword>
<evidence type="ECO:0000313" key="2">
    <source>
        <dbReference type="EMBL" id="KMY28975.1"/>
    </source>
</evidence>
<dbReference type="PANTHER" id="PTHR32251:SF15">
    <property type="entry name" value="3-OXO-5-ALPHA-STEROID 4-DEHYDROGENASE (DUF1295)"/>
    <property type="match status" value="1"/>
</dbReference>
<dbReference type="PATRIC" id="fig|582475.4.peg.2595"/>
<organism evidence="2 3">
    <name type="scientific">Lysinibacillus xylanilyticus</name>
    <dbReference type="NCBI Taxonomy" id="582475"/>
    <lineage>
        <taxon>Bacteria</taxon>
        <taxon>Bacillati</taxon>
        <taxon>Bacillota</taxon>
        <taxon>Bacilli</taxon>
        <taxon>Bacillales</taxon>
        <taxon>Bacillaceae</taxon>
        <taxon>Lysinibacillus</taxon>
    </lineage>
</organism>
<keyword evidence="1" id="KW-0812">Transmembrane</keyword>
<dbReference type="RefSeq" id="WP_049667879.1">
    <property type="nucleotide sequence ID" value="NZ_LFXJ01000010.1"/>
</dbReference>
<dbReference type="Pfam" id="PF06966">
    <property type="entry name" value="DUF1295"/>
    <property type="match status" value="1"/>
</dbReference>
<dbReference type="AlphaFoldDB" id="A0A0K9F337"/>
<dbReference type="OrthoDB" id="9779233at2"/>
<feature type="transmembrane region" description="Helical" evidence="1">
    <location>
        <begin position="166"/>
        <end position="184"/>
    </location>
</feature>
<protein>
    <submittedName>
        <fullName evidence="2">Membrane protein</fullName>
    </submittedName>
</protein>
<dbReference type="GO" id="GO:0016020">
    <property type="term" value="C:membrane"/>
    <property type="evidence" value="ECO:0007669"/>
    <property type="project" value="TreeGrafter"/>
</dbReference>
<gene>
    <name evidence="2" type="ORF">ACZ11_17755</name>
</gene>
<dbReference type="EMBL" id="LFXJ01000010">
    <property type="protein sequence ID" value="KMY28975.1"/>
    <property type="molecule type" value="Genomic_DNA"/>
</dbReference>
<keyword evidence="1" id="KW-1133">Transmembrane helix</keyword>
<dbReference type="InterPro" id="IPR010721">
    <property type="entry name" value="UstE-like"/>
</dbReference>
<dbReference type="PANTHER" id="PTHR32251">
    <property type="entry name" value="3-OXO-5-ALPHA-STEROID 4-DEHYDROGENASE"/>
    <property type="match status" value="1"/>
</dbReference>
<feature type="transmembrane region" description="Helical" evidence="1">
    <location>
        <begin position="98"/>
        <end position="118"/>
    </location>
</feature>
<name>A0A0K9F337_9BACI</name>
<evidence type="ECO:0000256" key="1">
    <source>
        <dbReference type="SAM" id="Phobius"/>
    </source>
</evidence>
<dbReference type="GeneID" id="96600069"/>
<feature type="transmembrane region" description="Helical" evidence="1">
    <location>
        <begin position="12"/>
        <end position="32"/>
    </location>
</feature>
<comment type="caution">
    <text evidence="2">The sequence shown here is derived from an EMBL/GenBank/DDBJ whole genome shotgun (WGS) entry which is preliminary data.</text>
</comment>
<evidence type="ECO:0000313" key="3">
    <source>
        <dbReference type="Proteomes" id="UP000037326"/>
    </source>
</evidence>
<feature type="transmembrane region" description="Helical" evidence="1">
    <location>
        <begin position="139"/>
        <end position="160"/>
    </location>
</feature>
<sequence length="214" mass="24538">MYGINKSTIKEKILILVAEIIYLIIAYYLLFIRYDKSGISLGLFIALIITALRLTAMMFIWLPRGIAWQEAIMNSLAFGIYYLGFPILMITSNQDPNLTVLIVGWLLFLGGSMLNTVSELLRKPFKDNPENKGKLYTGGLFKYAIHINYLGDCLWVLGLALISNNMYSLLIPLGLFLVFIFGYIPKSDDYLQNKYGEQFTLYKQTTKKLIPFIW</sequence>
<dbReference type="Proteomes" id="UP000037326">
    <property type="component" value="Unassembled WGS sequence"/>
</dbReference>
<feature type="transmembrane region" description="Helical" evidence="1">
    <location>
        <begin position="38"/>
        <end position="62"/>
    </location>
</feature>
<accession>A0A0K9F337</accession>
<dbReference type="PROSITE" id="PS50244">
    <property type="entry name" value="S5A_REDUCTASE"/>
    <property type="match status" value="1"/>
</dbReference>
<proteinExistence type="predicted"/>
<reference evidence="3" key="1">
    <citation type="submission" date="2015-07" db="EMBL/GenBank/DDBJ databases">
        <authorList>
            <consortium name="Consortium for Microbial Forensics and Genomics (microFORGE)"/>
            <person name="Knight B.M."/>
            <person name="Roberts D.P."/>
            <person name="Lin D."/>
            <person name="Hari K."/>
            <person name="Fletcher J."/>
            <person name="Melcher U."/>
            <person name="Blagden T."/>
            <person name="Winegar R.A."/>
        </authorList>
    </citation>
    <scope>NUCLEOTIDE SEQUENCE [LARGE SCALE GENOMIC DNA]</scope>
    <source>
        <strain evidence="3">DSM 23493</strain>
    </source>
</reference>
<feature type="transmembrane region" description="Helical" evidence="1">
    <location>
        <begin position="74"/>
        <end position="92"/>
    </location>
</feature>